<dbReference type="SUPFAM" id="SSF47384">
    <property type="entry name" value="Homodimeric domain of signal transducing histidine kinase"/>
    <property type="match status" value="1"/>
</dbReference>
<dbReference type="PROSITE" id="PS50113">
    <property type="entry name" value="PAC"/>
    <property type="match status" value="3"/>
</dbReference>
<keyword evidence="11" id="KW-1185">Reference proteome</keyword>
<dbReference type="Proteomes" id="UP000199648">
    <property type="component" value="Unassembled WGS sequence"/>
</dbReference>
<dbReference type="Pfam" id="PF00512">
    <property type="entry name" value="HisKA"/>
    <property type="match status" value="1"/>
</dbReference>
<dbReference type="SUPFAM" id="SSF55785">
    <property type="entry name" value="PYP-like sensor domain (PAS domain)"/>
    <property type="match status" value="4"/>
</dbReference>
<dbReference type="GO" id="GO:0005886">
    <property type="term" value="C:plasma membrane"/>
    <property type="evidence" value="ECO:0007669"/>
    <property type="project" value="UniProtKB-ARBA"/>
</dbReference>
<feature type="domain" description="PAS" evidence="8">
    <location>
        <begin position="19"/>
        <end position="82"/>
    </location>
</feature>
<dbReference type="InterPro" id="IPR050351">
    <property type="entry name" value="BphY/WalK/GraS-like"/>
</dbReference>
<dbReference type="InterPro" id="IPR005467">
    <property type="entry name" value="His_kinase_dom"/>
</dbReference>
<dbReference type="InterPro" id="IPR000014">
    <property type="entry name" value="PAS"/>
</dbReference>
<dbReference type="SMART" id="SM00387">
    <property type="entry name" value="HATPase_c"/>
    <property type="match status" value="1"/>
</dbReference>
<dbReference type="PANTHER" id="PTHR42878">
    <property type="entry name" value="TWO-COMPONENT HISTIDINE KINASE"/>
    <property type="match status" value="1"/>
</dbReference>
<evidence type="ECO:0000256" key="6">
    <source>
        <dbReference type="ARBA" id="ARBA00023136"/>
    </source>
</evidence>
<dbReference type="Gene3D" id="2.10.70.100">
    <property type="match status" value="1"/>
</dbReference>
<proteinExistence type="predicted"/>
<dbReference type="GO" id="GO:0000156">
    <property type="term" value="F:phosphorelay response regulator activity"/>
    <property type="evidence" value="ECO:0007669"/>
    <property type="project" value="TreeGrafter"/>
</dbReference>
<dbReference type="NCBIfam" id="TIGR00229">
    <property type="entry name" value="sensory_box"/>
    <property type="match status" value="4"/>
</dbReference>
<dbReference type="InterPro" id="IPR001610">
    <property type="entry name" value="PAC"/>
</dbReference>
<dbReference type="SMART" id="SM00091">
    <property type="entry name" value="PAS"/>
    <property type="match status" value="4"/>
</dbReference>
<name>A0A1G5PQF7_9GAMM</name>
<dbReference type="InterPro" id="IPR013767">
    <property type="entry name" value="PAS_fold"/>
</dbReference>
<dbReference type="PROSITE" id="PS50109">
    <property type="entry name" value="HIS_KIN"/>
    <property type="match status" value="1"/>
</dbReference>
<dbReference type="STRING" id="415747.SAMN03097708_00561"/>
<reference evidence="10 11" key="1">
    <citation type="submission" date="2016-10" db="EMBL/GenBank/DDBJ databases">
        <authorList>
            <person name="de Groot N.N."/>
        </authorList>
    </citation>
    <scope>NUCLEOTIDE SEQUENCE [LARGE SCALE GENOMIC DNA]</scope>
    <source>
        <strain evidence="10 11">HLD2</strain>
    </source>
</reference>
<evidence type="ECO:0000259" key="9">
    <source>
        <dbReference type="PROSITE" id="PS50113"/>
    </source>
</evidence>
<dbReference type="OrthoDB" id="6017161at2"/>
<feature type="domain" description="Histidine kinase" evidence="7">
    <location>
        <begin position="541"/>
        <end position="755"/>
    </location>
</feature>
<evidence type="ECO:0000259" key="7">
    <source>
        <dbReference type="PROSITE" id="PS50109"/>
    </source>
</evidence>
<protein>
    <recommendedName>
        <fullName evidence="2">histidine kinase</fullName>
        <ecNumber evidence="2">2.7.13.3</ecNumber>
    </recommendedName>
</protein>
<gene>
    <name evidence="10" type="ORF">SAMN03097708_00561</name>
</gene>
<dbReference type="EMBL" id="FMWD01000002">
    <property type="protein sequence ID" value="SCZ51683.1"/>
    <property type="molecule type" value="Genomic_DNA"/>
</dbReference>
<dbReference type="Pfam" id="PF13426">
    <property type="entry name" value="PAS_9"/>
    <property type="match status" value="1"/>
</dbReference>
<accession>A0A1G5PQF7</accession>
<evidence type="ECO:0000259" key="8">
    <source>
        <dbReference type="PROSITE" id="PS50112"/>
    </source>
</evidence>
<evidence type="ECO:0000256" key="4">
    <source>
        <dbReference type="ARBA" id="ARBA00022679"/>
    </source>
</evidence>
<dbReference type="GO" id="GO:0006355">
    <property type="term" value="P:regulation of DNA-templated transcription"/>
    <property type="evidence" value="ECO:0007669"/>
    <property type="project" value="InterPro"/>
</dbReference>
<dbReference type="AlphaFoldDB" id="A0A1G5PQF7"/>
<dbReference type="Gene3D" id="3.30.565.10">
    <property type="entry name" value="Histidine kinase-like ATPase, C-terminal domain"/>
    <property type="match status" value="1"/>
</dbReference>
<sequence>MDAKFQIPSFTKLPTDLSVFSLVPDPILVLDTCGLILRLNRAAEQFFGHDESELHGQLLSSLCHPDDAENLLSSLRQINKQVTCLEPYRFLMEGEIYRWIEWHARPTGEGNDPILVVGRDVTERRMANLKLRESERQLARGELIAGLGSWRWDSQSGERLWSDGFYQLLGLFPQSVKPSFELFCEYLPEDSREKLETAIQWLFDSGQAVEVEHTIVRSDGGMRLVQSRLQPLYAVDSKVIGYTGTALDITELSAARHALADSELRFRMLMEHATDAILVANDHGQLIGANRRAMDFFGYSKNELMAMGPLDLYPPEERKGVIEAFRDIDQAGQSLYQHTARRKNGSLVDVEVSGARVTDGETAIYLGIFRDVSERNRLQEEMRRKTAELEALFANLHVCIAVLDREFNFLRVNRAYCEMTGMPAEALVGRSHFDLYPHEENERIFGRTVATGKAHSAIAKVFEHPSLGATYWDWTLTPFTNQAGEVEGMVLSLIDVTEREQQRQAAESAWLRAQDELEQRVRERTTELAAANRELESFSYSVSHDLRGPLRAINGFSGALQEDCGELLNEDGHNYLQRIQSATLRMSDLIDGLLSLSRVFRTELERTDVDLSGLAEEIVRQLRSGAGHRQVSVDVEQGMTTWGDPTLIRLLLQNLFSNALKFTSNSPEPRISFVSLLISGRRVFVIRDNGIGFEMEYVHKLFQPFERLHDDKNFKGSGIGLATARRIVERHAGEVWVEAVPSQGASFYFTLGGDS</sequence>
<organism evidence="10 11">
    <name type="scientific">Thiohalomonas denitrificans</name>
    <dbReference type="NCBI Taxonomy" id="415747"/>
    <lineage>
        <taxon>Bacteria</taxon>
        <taxon>Pseudomonadati</taxon>
        <taxon>Pseudomonadota</taxon>
        <taxon>Gammaproteobacteria</taxon>
        <taxon>Thiohalomonadales</taxon>
        <taxon>Thiohalomonadaceae</taxon>
        <taxon>Thiohalomonas</taxon>
    </lineage>
</organism>
<evidence type="ECO:0000256" key="2">
    <source>
        <dbReference type="ARBA" id="ARBA00012438"/>
    </source>
</evidence>
<dbReference type="InterPro" id="IPR013656">
    <property type="entry name" value="PAS_4"/>
</dbReference>
<dbReference type="GO" id="GO:0030295">
    <property type="term" value="F:protein kinase activator activity"/>
    <property type="evidence" value="ECO:0007669"/>
    <property type="project" value="TreeGrafter"/>
</dbReference>
<dbReference type="FunFam" id="1.10.287.130:FF:000070">
    <property type="entry name" value="Histidine kinase sensor protein"/>
    <property type="match status" value="1"/>
</dbReference>
<dbReference type="Pfam" id="PF00989">
    <property type="entry name" value="PAS"/>
    <property type="match status" value="1"/>
</dbReference>
<feature type="domain" description="PAC" evidence="9">
    <location>
        <begin position="334"/>
        <end position="384"/>
    </location>
</feature>
<dbReference type="InterPro" id="IPR036097">
    <property type="entry name" value="HisK_dim/P_sf"/>
</dbReference>
<feature type="domain" description="PAS" evidence="8">
    <location>
        <begin position="262"/>
        <end position="332"/>
    </location>
</feature>
<feature type="domain" description="PAC" evidence="9">
    <location>
        <begin position="209"/>
        <end position="261"/>
    </location>
</feature>
<dbReference type="Pfam" id="PF08447">
    <property type="entry name" value="PAS_3"/>
    <property type="match status" value="1"/>
</dbReference>
<comment type="catalytic activity">
    <reaction evidence="1">
        <text>ATP + protein L-histidine = ADP + protein N-phospho-L-histidine.</text>
        <dbReference type="EC" id="2.7.13.3"/>
    </reaction>
</comment>
<dbReference type="Pfam" id="PF02518">
    <property type="entry name" value="HATPase_c"/>
    <property type="match status" value="1"/>
</dbReference>
<dbReference type="InterPro" id="IPR000700">
    <property type="entry name" value="PAS-assoc_C"/>
</dbReference>
<dbReference type="GO" id="GO:0000155">
    <property type="term" value="F:phosphorelay sensor kinase activity"/>
    <property type="evidence" value="ECO:0007669"/>
    <property type="project" value="InterPro"/>
</dbReference>
<dbReference type="PROSITE" id="PS50112">
    <property type="entry name" value="PAS"/>
    <property type="match status" value="3"/>
</dbReference>
<dbReference type="FunFam" id="3.30.565.10:FF:000006">
    <property type="entry name" value="Sensor histidine kinase WalK"/>
    <property type="match status" value="1"/>
</dbReference>
<dbReference type="InterPro" id="IPR036890">
    <property type="entry name" value="HATPase_C_sf"/>
</dbReference>
<dbReference type="PRINTS" id="PR00344">
    <property type="entry name" value="BCTRLSENSOR"/>
</dbReference>
<feature type="domain" description="PAS" evidence="8">
    <location>
        <begin position="385"/>
        <end position="444"/>
    </location>
</feature>
<dbReference type="CDD" id="cd00082">
    <property type="entry name" value="HisKA"/>
    <property type="match status" value="1"/>
</dbReference>
<feature type="domain" description="PAC" evidence="9">
    <location>
        <begin position="455"/>
        <end position="508"/>
    </location>
</feature>
<dbReference type="PANTHER" id="PTHR42878:SF15">
    <property type="entry name" value="BACTERIOPHYTOCHROME"/>
    <property type="match status" value="1"/>
</dbReference>
<dbReference type="Gene3D" id="1.10.287.130">
    <property type="match status" value="1"/>
</dbReference>
<dbReference type="CDD" id="cd00130">
    <property type="entry name" value="PAS"/>
    <property type="match status" value="4"/>
</dbReference>
<dbReference type="Gene3D" id="3.30.450.20">
    <property type="entry name" value="PAS domain"/>
    <property type="match status" value="4"/>
</dbReference>
<evidence type="ECO:0000256" key="3">
    <source>
        <dbReference type="ARBA" id="ARBA00022553"/>
    </source>
</evidence>
<keyword evidence="5" id="KW-0418">Kinase</keyword>
<evidence type="ECO:0000256" key="1">
    <source>
        <dbReference type="ARBA" id="ARBA00000085"/>
    </source>
</evidence>
<keyword evidence="4" id="KW-0808">Transferase</keyword>
<dbReference type="SMART" id="SM00086">
    <property type="entry name" value="PAC"/>
    <property type="match status" value="4"/>
</dbReference>
<evidence type="ECO:0000313" key="10">
    <source>
        <dbReference type="EMBL" id="SCZ51683.1"/>
    </source>
</evidence>
<dbReference type="EC" id="2.7.13.3" evidence="2"/>
<dbReference type="InterPro" id="IPR003661">
    <property type="entry name" value="HisK_dim/P_dom"/>
</dbReference>
<dbReference type="SUPFAM" id="SSF55874">
    <property type="entry name" value="ATPase domain of HSP90 chaperone/DNA topoisomerase II/histidine kinase"/>
    <property type="match status" value="1"/>
</dbReference>
<dbReference type="InterPro" id="IPR004358">
    <property type="entry name" value="Sig_transdc_His_kin-like_C"/>
</dbReference>
<dbReference type="RefSeq" id="WP_092992412.1">
    <property type="nucleotide sequence ID" value="NZ_FMWD01000002.1"/>
</dbReference>
<dbReference type="InterPro" id="IPR035965">
    <property type="entry name" value="PAS-like_dom_sf"/>
</dbReference>
<dbReference type="GO" id="GO:0007234">
    <property type="term" value="P:osmosensory signaling via phosphorelay pathway"/>
    <property type="evidence" value="ECO:0007669"/>
    <property type="project" value="TreeGrafter"/>
</dbReference>
<dbReference type="InterPro" id="IPR003594">
    <property type="entry name" value="HATPase_dom"/>
</dbReference>
<evidence type="ECO:0000313" key="11">
    <source>
        <dbReference type="Proteomes" id="UP000199648"/>
    </source>
</evidence>
<dbReference type="Pfam" id="PF08448">
    <property type="entry name" value="PAS_4"/>
    <property type="match status" value="1"/>
</dbReference>
<dbReference type="InterPro" id="IPR013655">
    <property type="entry name" value="PAS_fold_3"/>
</dbReference>
<evidence type="ECO:0000256" key="5">
    <source>
        <dbReference type="ARBA" id="ARBA00022777"/>
    </source>
</evidence>
<keyword evidence="6" id="KW-0472">Membrane</keyword>
<keyword evidence="3" id="KW-0597">Phosphoprotein</keyword>
<dbReference type="SMART" id="SM00388">
    <property type="entry name" value="HisKA"/>
    <property type="match status" value="1"/>
</dbReference>